<sequence>MKYFIGTGAILLSFPYEVIDYEVLGEEDLGVVVNKAYNEGTRTSASDSLDCITLVRWPIKRLTFQDGSPLLSKPFGKEFVDEDTGKEMDNVDYAATNFVTGTRSLFVHKRTYCMANMLCNKT</sequence>
<reference evidence="1" key="1">
    <citation type="submission" date="2021-01" db="EMBL/GenBank/DDBJ databases">
        <title>Adiantum capillus-veneris genome.</title>
        <authorList>
            <person name="Fang Y."/>
            <person name="Liao Q."/>
        </authorList>
    </citation>
    <scope>NUCLEOTIDE SEQUENCE</scope>
    <source>
        <strain evidence="1">H3</strain>
        <tissue evidence="1">Leaf</tissue>
    </source>
</reference>
<evidence type="ECO:0000313" key="2">
    <source>
        <dbReference type="Proteomes" id="UP000886520"/>
    </source>
</evidence>
<dbReference type="AlphaFoldDB" id="A0A9D4V2C2"/>
<keyword evidence="2" id="KW-1185">Reference proteome</keyword>
<dbReference type="Proteomes" id="UP000886520">
    <property type="component" value="Chromosome 6"/>
</dbReference>
<accession>A0A9D4V2C2</accession>
<protein>
    <submittedName>
        <fullName evidence="1">Uncharacterized protein</fullName>
    </submittedName>
</protein>
<name>A0A9D4V2C2_ADICA</name>
<comment type="caution">
    <text evidence="1">The sequence shown here is derived from an EMBL/GenBank/DDBJ whole genome shotgun (WGS) entry which is preliminary data.</text>
</comment>
<gene>
    <name evidence="1" type="ORF">GOP47_0005960</name>
</gene>
<proteinExistence type="predicted"/>
<organism evidence="1 2">
    <name type="scientific">Adiantum capillus-veneris</name>
    <name type="common">Maidenhair fern</name>
    <dbReference type="NCBI Taxonomy" id="13818"/>
    <lineage>
        <taxon>Eukaryota</taxon>
        <taxon>Viridiplantae</taxon>
        <taxon>Streptophyta</taxon>
        <taxon>Embryophyta</taxon>
        <taxon>Tracheophyta</taxon>
        <taxon>Polypodiopsida</taxon>
        <taxon>Polypodiidae</taxon>
        <taxon>Polypodiales</taxon>
        <taxon>Pteridineae</taxon>
        <taxon>Pteridaceae</taxon>
        <taxon>Vittarioideae</taxon>
        <taxon>Adiantum</taxon>
    </lineage>
</organism>
<dbReference type="EMBL" id="JABFUD020000006">
    <property type="protein sequence ID" value="KAI5078289.1"/>
    <property type="molecule type" value="Genomic_DNA"/>
</dbReference>
<dbReference type="OrthoDB" id="1997046at2759"/>
<evidence type="ECO:0000313" key="1">
    <source>
        <dbReference type="EMBL" id="KAI5078289.1"/>
    </source>
</evidence>